<dbReference type="GeneID" id="78521217"/>
<dbReference type="PROSITE" id="PS51786">
    <property type="entry name" value="LON_PROTEOLYTIC"/>
    <property type="match status" value="1"/>
</dbReference>
<dbReference type="RefSeq" id="WP_057885755.1">
    <property type="nucleotide sequence ID" value="NZ_CP018180.1"/>
</dbReference>
<dbReference type="Pfam" id="PF13180">
    <property type="entry name" value="PDZ_2"/>
    <property type="match status" value="1"/>
</dbReference>
<feature type="active site" evidence="1">
    <location>
        <position position="278"/>
    </location>
</feature>
<keyword evidence="1" id="KW-0645">Protease</keyword>
<dbReference type="AlphaFoldDB" id="A0A3Q8CC59"/>
<gene>
    <name evidence="3" type="ORF">BSQ50_06920</name>
</gene>
<dbReference type="InterPro" id="IPR020568">
    <property type="entry name" value="Ribosomal_Su5_D2-typ_SF"/>
</dbReference>
<dbReference type="SUPFAM" id="SSF54211">
    <property type="entry name" value="Ribosomal protein S5 domain 2-like"/>
    <property type="match status" value="1"/>
</dbReference>
<comment type="catalytic activity">
    <reaction evidence="1">
        <text>Hydrolysis of proteins in presence of ATP.</text>
        <dbReference type="EC" id="3.4.21.53"/>
    </reaction>
</comment>
<evidence type="ECO:0000313" key="4">
    <source>
        <dbReference type="Proteomes" id="UP000324497"/>
    </source>
</evidence>
<dbReference type="PANTHER" id="PTHR10046">
    <property type="entry name" value="ATP DEPENDENT LON PROTEASE FAMILY MEMBER"/>
    <property type="match status" value="1"/>
</dbReference>
<keyword evidence="1" id="KW-0378">Hydrolase</keyword>
<sequence length="332" mass="36318">MQKKQRWWLMILLVILLAAGTFWPLPVYLETVGSAQNVAKYVSVAQQRDRKPGKLMLTYVELARATPFLYLASFFDQNSSRIPSNQITGGGDNQEFDLVQKYYMETAINQAKISALKLAGKSFKQQFQGIYVLSILKNSEFKNKLQVGDLIQRIDGKSFSSLTGMTNYLAGKKANQTVKVNYLRQGSSKIAHGKIVVLPGTKRHGIGISLVEKTSVTSKSQIKANMDGIGGPSAGLMLALQMYSQLSQRNLKAGRKIAGTGTITASGQVGQIGGIDKKVIAANKAGATIFLSPAGKSNYREAKKTAKRIKTKMKIVPIKNLTQAVNYLAHTR</sequence>
<protein>
    <recommendedName>
        <fullName evidence="1">endopeptidase La</fullName>
        <ecNumber evidence="1">3.4.21.53</ecNumber>
    </recommendedName>
</protein>
<evidence type="ECO:0000313" key="3">
    <source>
        <dbReference type="EMBL" id="AUJ32313.1"/>
    </source>
</evidence>
<dbReference type="GO" id="GO:0030163">
    <property type="term" value="P:protein catabolic process"/>
    <property type="evidence" value="ECO:0007669"/>
    <property type="project" value="InterPro"/>
</dbReference>
<dbReference type="GO" id="GO:0004252">
    <property type="term" value="F:serine-type endopeptidase activity"/>
    <property type="evidence" value="ECO:0007669"/>
    <property type="project" value="UniProtKB-UniRule"/>
</dbReference>
<comment type="similarity">
    <text evidence="1">Belongs to the peptidase S16 family.</text>
</comment>
<proteinExistence type="inferred from homology"/>
<evidence type="ECO:0000259" key="2">
    <source>
        <dbReference type="PROSITE" id="PS51786"/>
    </source>
</evidence>
<dbReference type="SUPFAM" id="SSF50156">
    <property type="entry name" value="PDZ domain-like"/>
    <property type="match status" value="1"/>
</dbReference>
<name>A0A3Q8CC59_9LACO</name>
<dbReference type="Proteomes" id="UP000324497">
    <property type="component" value="Chromosome"/>
</dbReference>
<dbReference type="InterPro" id="IPR001478">
    <property type="entry name" value="PDZ"/>
</dbReference>
<dbReference type="InterPro" id="IPR008269">
    <property type="entry name" value="Lon_proteolytic"/>
</dbReference>
<dbReference type="Gene3D" id="2.30.42.10">
    <property type="match status" value="1"/>
</dbReference>
<reference evidence="3 4" key="1">
    <citation type="submission" date="2016-11" db="EMBL/GenBank/DDBJ databases">
        <title>Interaction between Lactobacillus species and yeast in water kefir.</title>
        <authorList>
            <person name="Behr J."/>
            <person name="Xu D."/>
            <person name="Vogel R.F."/>
        </authorList>
    </citation>
    <scope>NUCLEOTIDE SEQUENCE [LARGE SCALE GENOMIC DNA]</scope>
    <source>
        <strain evidence="3 4">TMW 1.1827</strain>
    </source>
</reference>
<dbReference type="GO" id="GO:0004176">
    <property type="term" value="F:ATP-dependent peptidase activity"/>
    <property type="evidence" value="ECO:0007669"/>
    <property type="project" value="UniProtKB-UniRule"/>
</dbReference>
<dbReference type="InterPro" id="IPR036034">
    <property type="entry name" value="PDZ_sf"/>
</dbReference>
<dbReference type="InterPro" id="IPR014721">
    <property type="entry name" value="Ribsml_uS5_D2-typ_fold_subgr"/>
</dbReference>
<evidence type="ECO:0000256" key="1">
    <source>
        <dbReference type="PROSITE-ProRule" id="PRU01122"/>
    </source>
</evidence>
<feature type="domain" description="Lon proteolytic" evidence="2">
    <location>
        <begin position="229"/>
        <end position="331"/>
    </location>
</feature>
<accession>A0A3Q8CC59</accession>
<dbReference type="SMART" id="SM00228">
    <property type="entry name" value="PDZ"/>
    <property type="match status" value="1"/>
</dbReference>
<keyword evidence="1" id="KW-0720">Serine protease</keyword>
<dbReference type="GO" id="GO:0006508">
    <property type="term" value="P:proteolysis"/>
    <property type="evidence" value="ECO:0007669"/>
    <property type="project" value="UniProtKB-KW"/>
</dbReference>
<dbReference type="Gene3D" id="3.30.230.10">
    <property type="match status" value="1"/>
</dbReference>
<dbReference type="InterPro" id="IPR027065">
    <property type="entry name" value="Lon_Prtase"/>
</dbReference>
<dbReference type="NCBIfam" id="NF041438">
    <property type="entry name" value="SepM_fam_S16"/>
    <property type="match status" value="1"/>
</dbReference>
<dbReference type="GO" id="GO:0005524">
    <property type="term" value="F:ATP binding"/>
    <property type="evidence" value="ECO:0007669"/>
    <property type="project" value="InterPro"/>
</dbReference>
<feature type="active site" evidence="1">
    <location>
        <position position="233"/>
    </location>
</feature>
<dbReference type="EMBL" id="CP018180">
    <property type="protein sequence ID" value="AUJ32313.1"/>
    <property type="molecule type" value="Genomic_DNA"/>
</dbReference>
<dbReference type="Pfam" id="PF05362">
    <property type="entry name" value="Lon_C"/>
    <property type="match status" value="1"/>
</dbReference>
<organism evidence="3 4">
    <name type="scientific">Liquorilactobacillus nagelii</name>
    <dbReference type="NCBI Taxonomy" id="82688"/>
    <lineage>
        <taxon>Bacteria</taxon>
        <taxon>Bacillati</taxon>
        <taxon>Bacillota</taxon>
        <taxon>Bacilli</taxon>
        <taxon>Lactobacillales</taxon>
        <taxon>Lactobacillaceae</taxon>
        <taxon>Liquorilactobacillus</taxon>
    </lineage>
</organism>
<dbReference type="EC" id="3.4.21.53" evidence="1"/>
<dbReference type="KEGG" id="lng:BSQ50_06920"/>
<keyword evidence="4" id="KW-1185">Reference proteome</keyword>